<organism evidence="5">
    <name type="scientific">Fervidicoccus fontis</name>
    <dbReference type="NCBI Taxonomy" id="683846"/>
    <lineage>
        <taxon>Archaea</taxon>
        <taxon>Thermoproteota</taxon>
        <taxon>Thermoprotei</taxon>
        <taxon>Fervidicoccales</taxon>
        <taxon>Fervidicoccaceae</taxon>
        <taxon>Fervidicoccus</taxon>
    </lineage>
</organism>
<dbReference type="InterPro" id="IPR000644">
    <property type="entry name" value="CBS_dom"/>
</dbReference>
<dbReference type="Gene3D" id="3.10.580.10">
    <property type="entry name" value="CBS-domain"/>
    <property type="match status" value="2"/>
</dbReference>
<dbReference type="PANTHER" id="PTHR43080:SF2">
    <property type="entry name" value="CBS DOMAIN-CONTAINING PROTEIN"/>
    <property type="match status" value="1"/>
</dbReference>
<name>A0A7C1DZS2_9CREN</name>
<reference evidence="5" key="1">
    <citation type="journal article" date="2020" name="mSystems">
        <title>Genome- and Community-Level Interaction Insights into Carbon Utilization and Element Cycling Functions of Hydrothermarchaeota in Hydrothermal Sediment.</title>
        <authorList>
            <person name="Zhou Z."/>
            <person name="Liu Y."/>
            <person name="Xu W."/>
            <person name="Pan J."/>
            <person name="Luo Z.H."/>
            <person name="Li M."/>
        </authorList>
    </citation>
    <scope>NUCLEOTIDE SEQUENCE [LARGE SCALE GENOMIC DNA]</scope>
    <source>
        <strain evidence="5">SpSt-123</strain>
    </source>
</reference>
<feature type="domain" description="CBS" evidence="4">
    <location>
        <begin position="116"/>
        <end position="176"/>
    </location>
</feature>
<dbReference type="AlphaFoldDB" id="A0A7C1DZS2"/>
<evidence type="ECO:0000256" key="2">
    <source>
        <dbReference type="PROSITE-ProRule" id="PRU00703"/>
    </source>
</evidence>
<dbReference type="EMBL" id="DSDY01000067">
    <property type="protein sequence ID" value="HDS10417.1"/>
    <property type="molecule type" value="Genomic_DNA"/>
</dbReference>
<evidence type="ECO:0000313" key="5">
    <source>
        <dbReference type="EMBL" id="HDS10417.1"/>
    </source>
</evidence>
<dbReference type="SUPFAM" id="SSF54631">
    <property type="entry name" value="CBS-domain pair"/>
    <property type="match status" value="2"/>
</dbReference>
<dbReference type="InterPro" id="IPR051257">
    <property type="entry name" value="Diverse_CBS-Domain"/>
</dbReference>
<sequence>MSFRSPRRVDHYRVLRSDGKPSFSSSKYVNEGDAERVSSKPPVTGSKTLPLIEALKIMSEKKVRSVVVKEPRDKYWGVLLVEDVLNYLGGGELYDIVLNRFDGDINKAINISIGEIGRKGFPFVRITDKLDKVVGLFLSEQIDLVPVVGNEERPIGVISVHDVLRYLRGLKIGRKVKDATIGFIPLASYSSTLRETIKQMSNSGLRFIFVKNEADQIIGYVDYRAIINYFASGQAIKNSLKGSLEESLMISVGELVRTGMLVVSEDTMLEQALELMLDKNDGFALITKGDKPVGILTEYDVFLSLMSGE</sequence>
<keyword evidence="1 2" id="KW-0129">CBS domain</keyword>
<dbReference type="PANTHER" id="PTHR43080">
    <property type="entry name" value="CBS DOMAIN-CONTAINING PROTEIN CBSX3, MITOCHONDRIAL"/>
    <property type="match status" value="1"/>
</dbReference>
<evidence type="ECO:0000256" key="3">
    <source>
        <dbReference type="SAM" id="MobiDB-lite"/>
    </source>
</evidence>
<evidence type="ECO:0000259" key="4">
    <source>
        <dbReference type="PROSITE" id="PS51371"/>
    </source>
</evidence>
<feature type="region of interest" description="Disordered" evidence="3">
    <location>
        <begin position="17"/>
        <end position="42"/>
    </location>
</feature>
<feature type="domain" description="CBS" evidence="4">
    <location>
        <begin position="38"/>
        <end position="96"/>
    </location>
</feature>
<gene>
    <name evidence="5" type="ORF">ENO04_02160</name>
</gene>
<comment type="caution">
    <text evidence="5">The sequence shown here is derived from an EMBL/GenBank/DDBJ whole genome shotgun (WGS) entry which is preliminary data.</text>
</comment>
<evidence type="ECO:0000256" key="1">
    <source>
        <dbReference type="ARBA" id="ARBA00023122"/>
    </source>
</evidence>
<accession>A0A7C1DZS2</accession>
<dbReference type="PROSITE" id="PS51371">
    <property type="entry name" value="CBS"/>
    <property type="match status" value="3"/>
</dbReference>
<protein>
    <submittedName>
        <fullName evidence="5">CBS domain-containing protein</fullName>
    </submittedName>
</protein>
<dbReference type="SMART" id="SM00116">
    <property type="entry name" value="CBS"/>
    <property type="match status" value="4"/>
</dbReference>
<proteinExistence type="predicted"/>
<feature type="domain" description="CBS" evidence="4">
    <location>
        <begin position="256"/>
        <end position="309"/>
    </location>
</feature>
<dbReference type="Pfam" id="PF00571">
    <property type="entry name" value="CBS"/>
    <property type="match status" value="4"/>
</dbReference>
<dbReference type="InterPro" id="IPR046342">
    <property type="entry name" value="CBS_dom_sf"/>
</dbReference>